<keyword evidence="3" id="KW-1185">Reference proteome</keyword>
<proteinExistence type="predicted"/>
<dbReference type="EMBL" id="BGZK01002694">
    <property type="protein sequence ID" value="GBP95869.1"/>
    <property type="molecule type" value="Genomic_DNA"/>
</dbReference>
<evidence type="ECO:0000313" key="3">
    <source>
        <dbReference type="Proteomes" id="UP000299102"/>
    </source>
</evidence>
<accession>A0A4C2A9K1</accession>
<protein>
    <submittedName>
        <fullName evidence="2">Uncharacterized protein</fullName>
    </submittedName>
</protein>
<evidence type="ECO:0000313" key="2">
    <source>
        <dbReference type="EMBL" id="GBP95869.1"/>
    </source>
</evidence>
<feature type="region of interest" description="Disordered" evidence="1">
    <location>
        <begin position="70"/>
        <end position="91"/>
    </location>
</feature>
<gene>
    <name evidence="2" type="ORF">EVAR_99910_1</name>
</gene>
<dbReference type="Proteomes" id="UP000299102">
    <property type="component" value="Unassembled WGS sequence"/>
</dbReference>
<organism evidence="2 3">
    <name type="scientific">Eumeta variegata</name>
    <name type="common">Bagworm moth</name>
    <name type="synonym">Eumeta japonica</name>
    <dbReference type="NCBI Taxonomy" id="151549"/>
    <lineage>
        <taxon>Eukaryota</taxon>
        <taxon>Metazoa</taxon>
        <taxon>Ecdysozoa</taxon>
        <taxon>Arthropoda</taxon>
        <taxon>Hexapoda</taxon>
        <taxon>Insecta</taxon>
        <taxon>Pterygota</taxon>
        <taxon>Neoptera</taxon>
        <taxon>Endopterygota</taxon>
        <taxon>Lepidoptera</taxon>
        <taxon>Glossata</taxon>
        <taxon>Ditrysia</taxon>
        <taxon>Tineoidea</taxon>
        <taxon>Psychidae</taxon>
        <taxon>Oiketicinae</taxon>
        <taxon>Eumeta</taxon>
    </lineage>
</organism>
<sequence>MLKRLLSNDFNSNTTYFSSTETRKNSSTPSGRGRGAASGADISINKCPCDAGPRRATVVSSVIKCPLHATPTSPRNKLRQNLNTRKPLDTPAFAPRPALKCFAQFAGDMPQFRNAFLRSSISAS</sequence>
<name>A0A4C2A9K1_EUMVA</name>
<comment type="caution">
    <text evidence="2">The sequence shown here is derived from an EMBL/GenBank/DDBJ whole genome shotgun (WGS) entry which is preliminary data.</text>
</comment>
<reference evidence="2 3" key="1">
    <citation type="journal article" date="2019" name="Commun. Biol.">
        <title>The bagworm genome reveals a unique fibroin gene that provides high tensile strength.</title>
        <authorList>
            <person name="Kono N."/>
            <person name="Nakamura H."/>
            <person name="Ohtoshi R."/>
            <person name="Tomita M."/>
            <person name="Numata K."/>
            <person name="Arakawa K."/>
        </authorList>
    </citation>
    <scope>NUCLEOTIDE SEQUENCE [LARGE SCALE GENOMIC DNA]</scope>
</reference>
<feature type="compositionally biased region" description="Polar residues" evidence="1">
    <location>
        <begin position="14"/>
        <end position="29"/>
    </location>
</feature>
<dbReference type="AlphaFoldDB" id="A0A4C2A9K1"/>
<evidence type="ECO:0000256" key="1">
    <source>
        <dbReference type="SAM" id="MobiDB-lite"/>
    </source>
</evidence>
<feature type="compositionally biased region" description="Polar residues" evidence="1">
    <location>
        <begin position="70"/>
        <end position="84"/>
    </location>
</feature>
<feature type="region of interest" description="Disordered" evidence="1">
    <location>
        <begin position="14"/>
        <end position="42"/>
    </location>
</feature>